<evidence type="ECO:0000256" key="8">
    <source>
        <dbReference type="ARBA" id="ARBA00022968"/>
    </source>
</evidence>
<keyword evidence="10" id="KW-0333">Golgi apparatus</keyword>
<dbReference type="EMBL" id="PVTV01000012">
    <property type="protein sequence ID" value="PRY98668.1"/>
    <property type="molecule type" value="Genomic_DNA"/>
</dbReference>
<comment type="cofactor">
    <cofactor evidence="1">
        <name>Mn(2+)</name>
        <dbReference type="ChEBI" id="CHEBI:29035"/>
    </cofactor>
</comment>
<evidence type="ECO:0000256" key="11">
    <source>
        <dbReference type="ARBA" id="ARBA00023136"/>
    </source>
</evidence>
<dbReference type="Proteomes" id="UP000238308">
    <property type="component" value="Unassembled WGS sequence"/>
</dbReference>
<keyword evidence="5" id="KW-0808">Transferase</keyword>
<evidence type="ECO:0000256" key="2">
    <source>
        <dbReference type="ARBA" id="ARBA00004323"/>
    </source>
</evidence>
<evidence type="ECO:0000256" key="4">
    <source>
        <dbReference type="ARBA" id="ARBA00022676"/>
    </source>
</evidence>
<dbReference type="InterPro" id="IPR004139">
    <property type="entry name" value="Glyco_trans_13"/>
</dbReference>
<keyword evidence="9" id="KW-1133">Transmembrane helix</keyword>
<keyword evidence="7" id="KW-0479">Metal-binding</keyword>
<gene>
    <name evidence="13" type="ORF">BCM14_1502</name>
</gene>
<dbReference type="RefSeq" id="WP_106227349.1">
    <property type="nucleotide sequence ID" value="NZ_PVTV01000012.1"/>
</dbReference>
<name>A0A2T0XI92_9BURK</name>
<protein>
    <submittedName>
        <fullName evidence="13">GNT-I family protein</fullName>
    </submittedName>
</protein>
<sequence length="281" mass="33001">MSKKKMTVVLIVYNRADKTQQTLEALKRAKTVDQCNLLVVQQIGSEEVTKLVNDISWIETTHHLTQYPECTSVKYRINSNVRKGLESAFAEPACEYALILEDDILLGFDFLHFCNVMHERYRDDPKFKGINAFSKEGYSESLLWSYGQFRYGVGKGWSISRKQWEAVQKYWIPGVDQHFDYLIEEWTREGFVVMPYCSRSLDIGWGEGSSHGPKDEFDEHWVAMRKSWVGSDPFPLQDYQCFEDMPFSWRSDCVPYKNNFSQLFSLYRLKAKNTLKRILKR</sequence>
<dbReference type="UniPathway" id="UPA00378"/>
<keyword evidence="14" id="KW-1185">Reference proteome</keyword>
<evidence type="ECO:0000256" key="5">
    <source>
        <dbReference type="ARBA" id="ARBA00022679"/>
    </source>
</evidence>
<evidence type="ECO:0000313" key="14">
    <source>
        <dbReference type="Proteomes" id="UP000238308"/>
    </source>
</evidence>
<comment type="pathway">
    <text evidence="3">Protein modification; protein glycosylation.</text>
</comment>
<dbReference type="AlphaFoldDB" id="A0A2T0XI92"/>
<dbReference type="OrthoDB" id="5180856at2"/>
<evidence type="ECO:0000256" key="6">
    <source>
        <dbReference type="ARBA" id="ARBA00022692"/>
    </source>
</evidence>
<accession>A0A2T0XI92</accession>
<dbReference type="InterPro" id="IPR029044">
    <property type="entry name" value="Nucleotide-diphossugar_trans"/>
</dbReference>
<organism evidence="13 14">
    <name type="scientific">Jezberella montanilacus</name>
    <dbReference type="NCBI Taxonomy" id="323426"/>
    <lineage>
        <taxon>Bacteria</taxon>
        <taxon>Pseudomonadati</taxon>
        <taxon>Pseudomonadota</taxon>
        <taxon>Betaproteobacteria</taxon>
        <taxon>Burkholderiales</taxon>
        <taxon>Alcaligenaceae</taxon>
        <taxon>Jezberella</taxon>
    </lineage>
</organism>
<evidence type="ECO:0000256" key="12">
    <source>
        <dbReference type="ARBA" id="ARBA00023211"/>
    </source>
</evidence>
<reference evidence="13 14" key="1">
    <citation type="submission" date="2018-03" db="EMBL/GenBank/DDBJ databases">
        <title>Genomic Encyclopedia of Type Strains, Phase III (KMG-III): the genomes of soil and plant-associated and newly described type strains.</title>
        <authorList>
            <person name="Whitman W."/>
        </authorList>
    </citation>
    <scope>NUCLEOTIDE SEQUENCE [LARGE SCALE GENOMIC DNA]</scope>
    <source>
        <strain evidence="13 14">MWH-P2sevCIIIb</strain>
    </source>
</reference>
<evidence type="ECO:0000313" key="13">
    <source>
        <dbReference type="EMBL" id="PRY98668.1"/>
    </source>
</evidence>
<keyword evidence="6" id="KW-0812">Transmembrane</keyword>
<comment type="caution">
    <text evidence="13">The sequence shown here is derived from an EMBL/GenBank/DDBJ whole genome shotgun (WGS) entry which is preliminary data.</text>
</comment>
<keyword evidence="11" id="KW-0472">Membrane</keyword>
<keyword evidence="12" id="KW-0464">Manganese</keyword>
<evidence type="ECO:0000256" key="1">
    <source>
        <dbReference type="ARBA" id="ARBA00001936"/>
    </source>
</evidence>
<dbReference type="SUPFAM" id="SSF53448">
    <property type="entry name" value="Nucleotide-diphospho-sugar transferases"/>
    <property type="match status" value="1"/>
</dbReference>
<proteinExistence type="predicted"/>
<dbReference type="GO" id="GO:0008375">
    <property type="term" value="F:acetylglucosaminyltransferase activity"/>
    <property type="evidence" value="ECO:0007669"/>
    <property type="project" value="InterPro"/>
</dbReference>
<dbReference type="Gene3D" id="3.90.550.10">
    <property type="entry name" value="Spore Coat Polysaccharide Biosynthesis Protein SpsA, Chain A"/>
    <property type="match status" value="1"/>
</dbReference>
<evidence type="ECO:0000256" key="10">
    <source>
        <dbReference type="ARBA" id="ARBA00023034"/>
    </source>
</evidence>
<evidence type="ECO:0000256" key="9">
    <source>
        <dbReference type="ARBA" id="ARBA00022989"/>
    </source>
</evidence>
<keyword evidence="4" id="KW-0328">Glycosyltransferase</keyword>
<comment type="subcellular location">
    <subcellularLocation>
        <location evidence="2">Golgi apparatus membrane</location>
        <topology evidence="2">Single-pass type II membrane protein</topology>
    </subcellularLocation>
</comment>
<keyword evidence="8" id="KW-0735">Signal-anchor</keyword>
<evidence type="ECO:0000256" key="3">
    <source>
        <dbReference type="ARBA" id="ARBA00004922"/>
    </source>
</evidence>
<dbReference type="Pfam" id="PF03071">
    <property type="entry name" value="GNT-I"/>
    <property type="match status" value="1"/>
</dbReference>
<dbReference type="GO" id="GO:0046872">
    <property type="term" value="F:metal ion binding"/>
    <property type="evidence" value="ECO:0007669"/>
    <property type="project" value="UniProtKB-KW"/>
</dbReference>
<evidence type="ECO:0000256" key="7">
    <source>
        <dbReference type="ARBA" id="ARBA00022723"/>
    </source>
</evidence>